<proteinExistence type="predicted"/>
<accession>A0A1E7F8F3</accession>
<sequence>MWGAITKDFGEFVTTVATETTDTLQTLDQNLDEHGAGGQDDDDNEQKQHTRESLIDPDTEKEEEVEWVSPDDEPSLEEMRERLILSCEDVFRDELIPRATTTVTHMTSTKVKTEEEEEKETKEGIATATATNADGEKMEKTTTTKKTATATNADGEKIEKTTTTAKYNNNDLDMFLCDFDVGTKTDKITHLLEENDTLKATFSKLATTDNVGANVGIVTYADFWSRYFYRIDNDRRLVETYRIYYERNVIEKQQQRLEDDVAAAASSRPGMGLSGMTSFLGGVVGRLTKENENENDDGDDTSGYVDESMDQTTDDDGNDEDLPGVTGPATRTALGFLKSVTGGGRPPFVMNTAVSDSDDGDYEEDEKERLLEELEQARAERDALHKTVEMQTEELKKQKTEVVVAPTATTDGSTEETAGTDTTQRLQMELFEKDSELAALRARLEDNHEEKDDDDGKHQEEMIKLHDALSSRDSELNELQNRMKKDTDEYQRKLDERLAEKEEMRLALQSQIYALERQQEAASAKVKEQQDIYDQRKHNGDTEDDYDSNEDDNEKEELREVIAERDIEIESLRTKVEVADELRTRCDQTITEKEELRIALQSEIDSLQHELVLVKEATEEAAAISSSSSNVVDEENEILRRGQLAEKDVEINTLNKQLYESQTKLQQVSEEKQAELRIELQLQNDGMAKQIKDLQQQARVEQDQKEQHDKKTIQELQSDMELSLLSNKELQSNLDLKTQEIIELKQDIEQCKLLEAKALGEAAAAAAAASLTETAAATNAAAASSTMVVETTILAAPPSPGSISTGVQVHHPSSSDDEEEVDDDGNDNEDNSKGDGIAVVTSDDTITTTIPLPPPSTTTNTSSTTNNNTTVSSELEPVENKEDADGEDWDDDW</sequence>
<feature type="region of interest" description="Disordered" evidence="2">
    <location>
        <begin position="524"/>
        <end position="556"/>
    </location>
</feature>
<dbReference type="SUPFAM" id="SSF140383">
    <property type="entry name" value="BSD domain-like"/>
    <property type="match status" value="1"/>
</dbReference>
<gene>
    <name evidence="4" type="ORF">FRACYDRAFT_261977</name>
</gene>
<evidence type="ECO:0000313" key="4">
    <source>
        <dbReference type="EMBL" id="OEU14452.1"/>
    </source>
</evidence>
<dbReference type="InParanoid" id="A0A1E7F8F3"/>
<feature type="compositionally biased region" description="Acidic residues" evidence="2">
    <location>
        <begin position="542"/>
        <end position="555"/>
    </location>
</feature>
<feature type="region of interest" description="Disordered" evidence="2">
    <location>
        <begin position="289"/>
        <end position="330"/>
    </location>
</feature>
<protein>
    <recommendedName>
        <fullName evidence="3">BSD domain-containing protein</fullName>
    </recommendedName>
</protein>
<keyword evidence="5" id="KW-1185">Reference proteome</keyword>
<dbReference type="InterPro" id="IPR005607">
    <property type="entry name" value="BSD_dom"/>
</dbReference>
<feature type="coiled-coil region" evidence="1">
    <location>
        <begin position="651"/>
        <end position="747"/>
    </location>
</feature>
<dbReference type="PROSITE" id="PS50858">
    <property type="entry name" value="BSD"/>
    <property type="match status" value="1"/>
</dbReference>
<dbReference type="InterPro" id="IPR035925">
    <property type="entry name" value="BSD_dom_sf"/>
</dbReference>
<evidence type="ECO:0000313" key="5">
    <source>
        <dbReference type="Proteomes" id="UP000095751"/>
    </source>
</evidence>
<reference evidence="4 5" key="1">
    <citation type="submission" date="2016-09" db="EMBL/GenBank/DDBJ databases">
        <title>Extensive genetic diversity and differential bi-allelic expression allows diatom success in the polar Southern Ocean.</title>
        <authorList>
            <consortium name="DOE Joint Genome Institute"/>
            <person name="Mock T."/>
            <person name="Otillar R.P."/>
            <person name="Strauss J."/>
            <person name="Dupont C."/>
            <person name="Frickenhaus S."/>
            <person name="Maumus F."/>
            <person name="Mcmullan M."/>
            <person name="Sanges R."/>
            <person name="Schmutz J."/>
            <person name="Toseland A."/>
            <person name="Valas R."/>
            <person name="Veluchamy A."/>
            <person name="Ward B.J."/>
            <person name="Allen A."/>
            <person name="Barry K."/>
            <person name="Falciatore A."/>
            <person name="Ferrante M."/>
            <person name="Fortunato A.E."/>
            <person name="Gloeckner G."/>
            <person name="Gruber A."/>
            <person name="Hipkin R."/>
            <person name="Janech M."/>
            <person name="Kroth P."/>
            <person name="Leese F."/>
            <person name="Lindquist E."/>
            <person name="Lyon B.R."/>
            <person name="Martin J."/>
            <person name="Mayer C."/>
            <person name="Parker M."/>
            <person name="Quesneville H."/>
            <person name="Raymond J."/>
            <person name="Uhlig C."/>
            <person name="Valentin K.U."/>
            <person name="Worden A.Z."/>
            <person name="Armbrust E.V."/>
            <person name="Bowler C."/>
            <person name="Green B."/>
            <person name="Moulton V."/>
            <person name="Van Oosterhout C."/>
            <person name="Grigoriev I."/>
        </authorList>
    </citation>
    <scope>NUCLEOTIDE SEQUENCE [LARGE SCALE GENOMIC DNA]</scope>
    <source>
        <strain evidence="4 5">CCMP1102</strain>
    </source>
</reference>
<evidence type="ECO:0000259" key="3">
    <source>
        <dbReference type="PROSITE" id="PS50858"/>
    </source>
</evidence>
<feature type="compositionally biased region" description="Low complexity" evidence="2">
    <location>
        <begin position="857"/>
        <end position="870"/>
    </location>
</feature>
<dbReference type="Pfam" id="PF03909">
    <property type="entry name" value="BSD"/>
    <property type="match status" value="1"/>
</dbReference>
<dbReference type="KEGG" id="fcy:FRACYDRAFT_261977"/>
<evidence type="ECO:0000256" key="2">
    <source>
        <dbReference type="SAM" id="MobiDB-lite"/>
    </source>
</evidence>
<feature type="region of interest" description="Disordered" evidence="2">
    <location>
        <begin position="30"/>
        <end position="63"/>
    </location>
</feature>
<dbReference type="AlphaFoldDB" id="A0A1E7F8F3"/>
<feature type="compositionally biased region" description="Basic and acidic residues" evidence="2">
    <location>
        <begin position="525"/>
        <end position="541"/>
    </location>
</feature>
<feature type="region of interest" description="Disordered" evidence="2">
    <location>
        <begin position="394"/>
        <end position="422"/>
    </location>
</feature>
<feature type="region of interest" description="Disordered" evidence="2">
    <location>
        <begin position="466"/>
        <end position="490"/>
    </location>
</feature>
<dbReference type="EMBL" id="KV784360">
    <property type="protein sequence ID" value="OEU14452.1"/>
    <property type="molecule type" value="Genomic_DNA"/>
</dbReference>
<dbReference type="OrthoDB" id="49532at2759"/>
<feature type="compositionally biased region" description="Low complexity" evidence="2">
    <location>
        <begin position="841"/>
        <end position="850"/>
    </location>
</feature>
<feature type="compositionally biased region" description="Acidic residues" evidence="2">
    <location>
        <begin position="884"/>
        <end position="893"/>
    </location>
</feature>
<keyword evidence="1" id="KW-0175">Coiled coil</keyword>
<feature type="region of interest" description="Disordered" evidence="2">
    <location>
        <begin position="798"/>
        <end position="893"/>
    </location>
</feature>
<feature type="compositionally biased region" description="Acidic residues" evidence="2">
    <location>
        <begin position="307"/>
        <end position="322"/>
    </location>
</feature>
<feature type="compositionally biased region" description="Polar residues" evidence="2">
    <location>
        <begin position="407"/>
        <end position="422"/>
    </location>
</feature>
<feature type="compositionally biased region" description="Basic and acidic residues" evidence="2">
    <location>
        <begin position="45"/>
        <end position="54"/>
    </location>
</feature>
<feature type="domain" description="BSD" evidence="3">
    <location>
        <begin position="175"/>
        <end position="235"/>
    </location>
</feature>
<feature type="compositionally biased region" description="Acidic residues" evidence="2">
    <location>
        <begin position="815"/>
        <end position="829"/>
    </location>
</feature>
<dbReference type="Proteomes" id="UP000095751">
    <property type="component" value="Unassembled WGS sequence"/>
</dbReference>
<name>A0A1E7F8F3_9STRA</name>
<organism evidence="4 5">
    <name type="scientific">Fragilariopsis cylindrus CCMP1102</name>
    <dbReference type="NCBI Taxonomy" id="635003"/>
    <lineage>
        <taxon>Eukaryota</taxon>
        <taxon>Sar</taxon>
        <taxon>Stramenopiles</taxon>
        <taxon>Ochrophyta</taxon>
        <taxon>Bacillariophyta</taxon>
        <taxon>Bacillariophyceae</taxon>
        <taxon>Bacillariophycidae</taxon>
        <taxon>Bacillariales</taxon>
        <taxon>Bacillariaceae</taxon>
        <taxon>Fragilariopsis</taxon>
    </lineage>
</organism>
<evidence type="ECO:0000256" key="1">
    <source>
        <dbReference type="SAM" id="Coils"/>
    </source>
</evidence>